<organism evidence="4 5">
    <name type="scientific">Kitasatospora atroaurantiaca</name>
    <dbReference type="NCBI Taxonomy" id="285545"/>
    <lineage>
        <taxon>Bacteria</taxon>
        <taxon>Bacillati</taxon>
        <taxon>Actinomycetota</taxon>
        <taxon>Actinomycetes</taxon>
        <taxon>Kitasatosporales</taxon>
        <taxon>Streptomycetaceae</taxon>
        <taxon>Kitasatospora</taxon>
    </lineage>
</organism>
<dbReference type="RefSeq" id="WP_342791791.1">
    <property type="nucleotide sequence ID" value="NZ_BAAABR010000079.1"/>
</dbReference>
<dbReference type="Pfam" id="PF08924">
    <property type="entry name" value="Rv2525c_GlyHyd-like"/>
    <property type="match status" value="1"/>
</dbReference>
<feature type="signal peptide" evidence="2">
    <location>
        <begin position="1"/>
        <end position="30"/>
    </location>
</feature>
<sequence length="348" mass="34401">MPNGRISRRRTVALSAAGVLIVGCAVLTGASGSGSGDGKAAPVAADSVASDATATAGSEAAPSGSASARAITSASPAASASGSPSASASGTASPGTSAAAAPPHTTAKLSPPAVFSGQAFDTCTAPALATMNAWHQASPYGAAAVYIGGKNRGCAQPQLTSGWVRSVSAAGWRLIPLYVGAQPPCQTGSSPEKITADNASTLGASDGADAVAKASALGMRSGSALYLDMEAYDSGNTACAQTVLTYVQAWDRAVHAAGYWAGFYGFAGSSAAGIARAAGQSAADLPDALWYAKYDGAADTTTSFPFAAGLWTGHRRGHQYQVNQKETYGGAALTVDRNAWDGPVAQVG</sequence>
<feature type="region of interest" description="Disordered" evidence="1">
    <location>
        <begin position="76"/>
        <end position="106"/>
    </location>
</feature>
<dbReference type="InterPro" id="IPR015020">
    <property type="entry name" value="Rv2525c-like_Glyco_Hydro-like"/>
</dbReference>
<feature type="chain" id="PRO_5039146343" evidence="2">
    <location>
        <begin position="31"/>
        <end position="348"/>
    </location>
</feature>
<feature type="domain" description="Rv2525c-like glycoside hydrolase-like" evidence="3">
    <location>
        <begin position="133"/>
        <end position="340"/>
    </location>
</feature>
<reference evidence="4 5" key="1">
    <citation type="submission" date="2019-06" db="EMBL/GenBank/DDBJ databases">
        <title>Sequencing the genomes of 1000 actinobacteria strains.</title>
        <authorList>
            <person name="Klenk H.-P."/>
        </authorList>
    </citation>
    <scope>NUCLEOTIDE SEQUENCE [LARGE SCALE GENOMIC DNA]</scope>
    <source>
        <strain evidence="4 5">DSM 41649</strain>
    </source>
</reference>
<evidence type="ECO:0000313" key="5">
    <source>
        <dbReference type="Proteomes" id="UP000318416"/>
    </source>
</evidence>
<gene>
    <name evidence="4" type="ORF">FB465_1777</name>
</gene>
<comment type="caution">
    <text evidence="4">The sequence shown here is derived from an EMBL/GenBank/DDBJ whole genome shotgun (WGS) entry which is preliminary data.</text>
</comment>
<dbReference type="EMBL" id="VIVR01000001">
    <property type="protein sequence ID" value="TWE16786.1"/>
    <property type="molecule type" value="Genomic_DNA"/>
</dbReference>
<keyword evidence="5" id="KW-1185">Reference proteome</keyword>
<dbReference type="AlphaFoldDB" id="A0A561EMC9"/>
<dbReference type="Proteomes" id="UP000318416">
    <property type="component" value="Unassembled WGS sequence"/>
</dbReference>
<dbReference type="PROSITE" id="PS51257">
    <property type="entry name" value="PROKAR_LIPOPROTEIN"/>
    <property type="match status" value="1"/>
</dbReference>
<dbReference type="InterPro" id="IPR017853">
    <property type="entry name" value="GH"/>
</dbReference>
<dbReference type="Gene3D" id="3.20.20.80">
    <property type="entry name" value="Glycosidases"/>
    <property type="match status" value="1"/>
</dbReference>
<keyword evidence="2" id="KW-0732">Signal</keyword>
<name>A0A561EMC9_9ACTN</name>
<proteinExistence type="predicted"/>
<evidence type="ECO:0000256" key="2">
    <source>
        <dbReference type="SAM" id="SignalP"/>
    </source>
</evidence>
<evidence type="ECO:0000313" key="4">
    <source>
        <dbReference type="EMBL" id="TWE16786.1"/>
    </source>
</evidence>
<dbReference type="SUPFAM" id="SSF51445">
    <property type="entry name" value="(Trans)glycosidases"/>
    <property type="match status" value="1"/>
</dbReference>
<accession>A0A561EMC9</accession>
<evidence type="ECO:0000259" key="3">
    <source>
        <dbReference type="Pfam" id="PF08924"/>
    </source>
</evidence>
<protein>
    <submittedName>
        <fullName evidence="4">Uncharacterized protein DUF1906</fullName>
    </submittedName>
</protein>
<evidence type="ECO:0000256" key="1">
    <source>
        <dbReference type="SAM" id="MobiDB-lite"/>
    </source>
</evidence>